<gene>
    <name evidence="2" type="ORF">METZ01_LOCUS440654</name>
</gene>
<organism evidence="2">
    <name type="scientific">marine metagenome</name>
    <dbReference type="NCBI Taxonomy" id="408172"/>
    <lineage>
        <taxon>unclassified sequences</taxon>
        <taxon>metagenomes</taxon>
        <taxon>ecological metagenomes</taxon>
    </lineage>
</organism>
<reference evidence="2" key="1">
    <citation type="submission" date="2018-05" db="EMBL/GenBank/DDBJ databases">
        <authorList>
            <person name="Lanie J.A."/>
            <person name="Ng W.-L."/>
            <person name="Kazmierczak K.M."/>
            <person name="Andrzejewski T.M."/>
            <person name="Davidsen T.M."/>
            <person name="Wayne K.J."/>
            <person name="Tettelin H."/>
            <person name="Glass J.I."/>
            <person name="Rusch D."/>
            <person name="Podicherti R."/>
            <person name="Tsui H.-C.T."/>
            <person name="Winkler M.E."/>
        </authorList>
    </citation>
    <scope>NUCLEOTIDE SEQUENCE</scope>
</reference>
<evidence type="ECO:0000313" key="2">
    <source>
        <dbReference type="EMBL" id="SVD87800.1"/>
    </source>
</evidence>
<accession>A0A382YXH3</accession>
<feature type="non-terminal residue" evidence="2">
    <location>
        <position position="66"/>
    </location>
</feature>
<sequence>MIKIIFIVTIYPVIQSEWFLPFIASFIENPSFFPWDTFIDSGKDLLAFPYGPSMILFYLPTTFLGT</sequence>
<feature type="transmembrane region" description="Helical" evidence="1">
    <location>
        <begin position="47"/>
        <end position="65"/>
    </location>
</feature>
<evidence type="ECO:0008006" key="3">
    <source>
        <dbReference type="Google" id="ProtNLM"/>
    </source>
</evidence>
<evidence type="ECO:0000256" key="1">
    <source>
        <dbReference type="SAM" id="Phobius"/>
    </source>
</evidence>
<dbReference type="EMBL" id="UINC01179225">
    <property type="protein sequence ID" value="SVD87800.1"/>
    <property type="molecule type" value="Genomic_DNA"/>
</dbReference>
<dbReference type="AlphaFoldDB" id="A0A382YXH3"/>
<keyword evidence="1" id="KW-0472">Membrane</keyword>
<name>A0A382YXH3_9ZZZZ</name>
<keyword evidence="1" id="KW-0812">Transmembrane</keyword>
<keyword evidence="1" id="KW-1133">Transmembrane helix</keyword>
<proteinExistence type="predicted"/>
<feature type="transmembrane region" description="Helical" evidence="1">
    <location>
        <begin position="5"/>
        <end position="27"/>
    </location>
</feature>
<protein>
    <recommendedName>
        <fullName evidence="3">VanZ-like domain-containing protein</fullName>
    </recommendedName>
</protein>